<gene>
    <name evidence="2" type="ORF">POM88_013305</name>
</gene>
<comment type="caution">
    <text evidence="2">The sequence shown here is derived from an EMBL/GenBank/DDBJ whole genome shotgun (WGS) entry which is preliminary data.</text>
</comment>
<dbReference type="EMBL" id="JAUIZM010000003">
    <property type="protein sequence ID" value="KAK1394249.1"/>
    <property type="molecule type" value="Genomic_DNA"/>
</dbReference>
<keyword evidence="3" id="KW-1185">Reference proteome</keyword>
<dbReference type="AlphaFoldDB" id="A0AAD8N2K4"/>
<dbReference type="Proteomes" id="UP001237642">
    <property type="component" value="Unassembled WGS sequence"/>
</dbReference>
<proteinExistence type="predicted"/>
<accession>A0AAD8N2K4</accession>
<feature type="compositionally biased region" description="Basic residues" evidence="1">
    <location>
        <begin position="48"/>
        <end position="58"/>
    </location>
</feature>
<organism evidence="2 3">
    <name type="scientific">Heracleum sosnowskyi</name>
    <dbReference type="NCBI Taxonomy" id="360622"/>
    <lineage>
        <taxon>Eukaryota</taxon>
        <taxon>Viridiplantae</taxon>
        <taxon>Streptophyta</taxon>
        <taxon>Embryophyta</taxon>
        <taxon>Tracheophyta</taxon>
        <taxon>Spermatophyta</taxon>
        <taxon>Magnoliopsida</taxon>
        <taxon>eudicotyledons</taxon>
        <taxon>Gunneridae</taxon>
        <taxon>Pentapetalae</taxon>
        <taxon>asterids</taxon>
        <taxon>campanulids</taxon>
        <taxon>Apiales</taxon>
        <taxon>Apiaceae</taxon>
        <taxon>Apioideae</taxon>
        <taxon>apioid superclade</taxon>
        <taxon>Tordylieae</taxon>
        <taxon>Tordyliinae</taxon>
        <taxon>Heracleum</taxon>
    </lineage>
</organism>
<dbReference type="Pfam" id="PF12043">
    <property type="entry name" value="DUF3527"/>
    <property type="match status" value="2"/>
</dbReference>
<dbReference type="PANTHER" id="PTHR31390:SF4">
    <property type="entry name" value="DUF3527 DOMAIN-CONTAINING PROTEIN"/>
    <property type="match status" value="1"/>
</dbReference>
<reference evidence="2" key="2">
    <citation type="submission" date="2023-05" db="EMBL/GenBank/DDBJ databases">
        <authorList>
            <person name="Schelkunov M.I."/>
        </authorList>
    </citation>
    <scope>NUCLEOTIDE SEQUENCE</scope>
    <source>
        <strain evidence="2">Hsosn_3</strain>
        <tissue evidence="2">Leaf</tissue>
    </source>
</reference>
<feature type="region of interest" description="Disordered" evidence="1">
    <location>
        <begin position="210"/>
        <end position="242"/>
    </location>
</feature>
<evidence type="ECO:0000313" key="3">
    <source>
        <dbReference type="Proteomes" id="UP001237642"/>
    </source>
</evidence>
<feature type="region of interest" description="Disordered" evidence="1">
    <location>
        <begin position="363"/>
        <end position="384"/>
    </location>
</feature>
<evidence type="ECO:0000313" key="2">
    <source>
        <dbReference type="EMBL" id="KAK1394249.1"/>
    </source>
</evidence>
<name>A0AAD8N2K4_9APIA</name>
<feature type="region of interest" description="Disordered" evidence="1">
    <location>
        <begin position="33"/>
        <end position="60"/>
    </location>
</feature>
<sequence>MDSPCSSCGSNSTELQKKFTTEKRDISYVDLHSQVKNDVNTKPPSSGIHRRQHGRSKGLQKEELVKYMSKLPNYLEKGEKVKAKPLNLGVLDWHSLENWQNYHLQKPSSRCSTSGSITSSSLWTDELSNHYGKGDDTCSPSQKERRPSLQSYLNISPIEGHAEHVQSSAWNAADTDIRSKSSEFKFPTKSSEIKLKECKRENFEFCNSKTRSSGDFKSSKGLSSSKGKLKVQGDVSTKESEKLQNQCSNSIHHAFPNGYKDVVLPMPKHGAESNHSRPLNLTRKDQELKVSSAASSDKSHLEEVYSTELYPSISGSCAVTHEIDGRQQPHVEQNFSCSPSCAIKSASRATNMMHINLTSTKSSTILKMKSTDPESEAQNPSPSRRLSFVLNRIRSSYNFRNSSDVPQFRSEDVTARSAFEIADPFVCPNGATCDQYNASRKENSSALKRLLNPLLKTKVANFSFADQSQNNSTSTRRMSTSFDEQGELSSVHPLKVKLQMTNLRTPNLDKTHHDKVQGSPILQAYFQVSSKDDLPVFTFAVDNSRDILAATLRKFSSRKNDGTWIYTFFSIQDTRRKSGGWLNQGSKGKDYVPNVVAQMKVSDLSFSNLGQRLTVDQLSTREFVLYAVDLRYQICDVQANDELAAIVVKFPRKILTSLEDSTHNVRCSSYSRNLQEDRFSTESQEHFSTTVLLPGGNHGLPSKGEPSPLIERWLSGGQCDCGGWDLGCKVKVFANKNKKPNGQFELFSQSQDETQQPTPFFTLSSLKNGIFSVEFSSNLSALQAFSICVAVSDSTMPSELQQASKFVEKELAEETTLPDDCGLRTPKLVGVDVPARFVTQPPHSPVGRV</sequence>
<dbReference type="InterPro" id="IPR021916">
    <property type="entry name" value="DUF3527"/>
</dbReference>
<reference evidence="2" key="1">
    <citation type="submission" date="2023-02" db="EMBL/GenBank/DDBJ databases">
        <title>Genome of toxic invasive species Heracleum sosnowskyi carries increased number of genes despite the absence of recent whole-genome duplications.</title>
        <authorList>
            <person name="Schelkunov M."/>
            <person name="Shtratnikova V."/>
            <person name="Makarenko M."/>
            <person name="Klepikova A."/>
            <person name="Omelchenko D."/>
            <person name="Novikova G."/>
            <person name="Obukhova E."/>
            <person name="Bogdanov V."/>
            <person name="Penin A."/>
            <person name="Logacheva M."/>
        </authorList>
    </citation>
    <scope>NUCLEOTIDE SEQUENCE</scope>
    <source>
        <strain evidence="2">Hsosn_3</strain>
        <tissue evidence="2">Leaf</tissue>
    </source>
</reference>
<dbReference type="PANTHER" id="PTHR31390">
    <property type="entry name" value="EXPRESSED PROTEIN"/>
    <property type="match status" value="1"/>
</dbReference>
<evidence type="ECO:0000256" key="1">
    <source>
        <dbReference type="SAM" id="MobiDB-lite"/>
    </source>
</evidence>
<feature type="compositionally biased region" description="Polar residues" evidence="1">
    <location>
        <begin position="34"/>
        <end position="44"/>
    </location>
</feature>
<protein>
    <submittedName>
        <fullName evidence="2">Bifunctional lysine-specific demethylase and histidyl-hydroxylase</fullName>
    </submittedName>
</protein>